<comment type="caution">
    <text evidence="1">The sequence shown here is derived from an EMBL/GenBank/DDBJ whole genome shotgun (WGS) entry which is preliminary data.</text>
</comment>
<sequence length="713" mass="79794">MGRKRKRNNRFSHIPRERESPSQQTVFEDSKRRRLSNDLDASEDDAPTQTREYVKLGQGEDDGWTKVTSKQSKAGRSKGDRNSDDYPRLRYHQTYQSELRIRDLKDLGMYVLADEVAPKWIAVANAKSTKKVVVLMVPGLDKPLLERARMLMNAQEATSGSNGHASNTISGEKVNDDTNGGSNHINPTPSTELQFKSKEAGRLVACAIRSDGLPQAQAWLFENVLNVTAPGDAKIQRVHSPLQAMLLGPDPEQKKNPTGFHDHTPKLAPTPITDFIHTADELREAEFPIHPATFTTQVDAGYEATRREQTGQSTKDGWIDTHVTVSHPQVDLNSRDPISQGVSLYSLDCEMVQTSDDVYSLARISMISYPEGKVVIDKYVKPSLPIKNYFTQFSGITPEILENVTTTLQDIQKELFEILGPSSVLLGHSLDSDLNALKLTHPFVVDTSMIYPHPRGLPLRSSLKYLTNKYLKREIQMAGADGHNSVEDAQAVLDLVKLKCEKGPKWGTMEANGEPVFRRLKRFGRTSAMVDYGTPERGFGKDATYTIGCHNDDEVAKGVIRAARGDNFFDFEIPAGGAEYIWGRFRALEYARGWVTGSAPTFPSPTQDQNDDNQQSNNANEEKDKLDKLALQTLDYIQQVYDTLPAKSLLIVFSGTADMRPVMRLQAQQQAYRKEFKVKKWDELTVKWTDTEDQALRQACADARAGWGVCVIK</sequence>
<evidence type="ECO:0000313" key="1">
    <source>
        <dbReference type="EMBL" id="KAJ9660778.1"/>
    </source>
</evidence>
<proteinExistence type="predicted"/>
<protein>
    <submittedName>
        <fullName evidence="1">Uncharacterized protein</fullName>
    </submittedName>
</protein>
<dbReference type="EMBL" id="JAPDRQ010000028">
    <property type="protein sequence ID" value="KAJ9660778.1"/>
    <property type="molecule type" value="Genomic_DNA"/>
</dbReference>
<keyword evidence="2" id="KW-1185">Reference proteome</keyword>
<evidence type="ECO:0000313" key="2">
    <source>
        <dbReference type="Proteomes" id="UP001172386"/>
    </source>
</evidence>
<accession>A0ACC3AEM5</accession>
<name>A0ACC3AEM5_9EURO</name>
<gene>
    <name evidence="1" type="ORF">H2198_002317</name>
</gene>
<reference evidence="1" key="1">
    <citation type="submission" date="2022-10" db="EMBL/GenBank/DDBJ databases">
        <title>Culturing micro-colonial fungi from biological soil crusts in the Mojave desert and describing Neophaeococcomyces mojavensis, and introducing the new genera and species Taxawa tesnikishii.</title>
        <authorList>
            <person name="Kurbessoian T."/>
            <person name="Stajich J.E."/>
        </authorList>
    </citation>
    <scope>NUCLEOTIDE SEQUENCE</scope>
    <source>
        <strain evidence="1">JES_112</strain>
    </source>
</reference>
<dbReference type="Proteomes" id="UP001172386">
    <property type="component" value="Unassembled WGS sequence"/>
</dbReference>
<organism evidence="1 2">
    <name type="scientific">Neophaeococcomyces mojaviensis</name>
    <dbReference type="NCBI Taxonomy" id="3383035"/>
    <lineage>
        <taxon>Eukaryota</taxon>
        <taxon>Fungi</taxon>
        <taxon>Dikarya</taxon>
        <taxon>Ascomycota</taxon>
        <taxon>Pezizomycotina</taxon>
        <taxon>Eurotiomycetes</taxon>
        <taxon>Chaetothyriomycetidae</taxon>
        <taxon>Chaetothyriales</taxon>
        <taxon>Chaetothyriales incertae sedis</taxon>
        <taxon>Neophaeococcomyces</taxon>
    </lineage>
</organism>